<evidence type="ECO:0000313" key="2">
    <source>
        <dbReference type="Proteomes" id="UP000789525"/>
    </source>
</evidence>
<keyword evidence="2" id="KW-1185">Reference proteome</keyword>
<proteinExistence type="predicted"/>
<name>A0ACA9KNS6_9GLOM</name>
<evidence type="ECO:0000313" key="1">
    <source>
        <dbReference type="EMBL" id="CAG8484841.1"/>
    </source>
</evidence>
<reference evidence="1" key="1">
    <citation type="submission" date="2021-06" db="EMBL/GenBank/DDBJ databases">
        <authorList>
            <person name="Kallberg Y."/>
            <person name="Tangrot J."/>
            <person name="Rosling A."/>
        </authorList>
    </citation>
    <scope>NUCLEOTIDE SEQUENCE</scope>
    <source>
        <strain evidence="1">CL356</strain>
    </source>
</reference>
<protein>
    <submittedName>
        <fullName evidence="1">9234_t:CDS:1</fullName>
    </submittedName>
</protein>
<sequence>MATMATSPTNATTQTPVAGRGPSAGQKVNASESTLIHGTEGEQVKPIQGEKEIQEKIQELDLDNCRVLVTNVDSQSSLNGGIVIQVLGEMSNRSESSRKFAQTFFLAEQPNGYYVMNDIIRFLKEDDEVDEEGDEIETETRPTIEEAVTNYVNDEELGSNSPTGTLVEEPINGRTVSETVREVTITVTSGQFVTPADEAASVAVNDTEAHEEVQTPINAEPTEVSSTDNVMNVDQPRSIPEVPRPVHSAKQASVVANVSGQTQSMSSNVSGPAGPAISQIPTSKPVNESTTDVPQNSSKQPPSQTSKPVNSQTTSTKPPLTPTTNSQPANTKQPAPNVVYNQNSRSSHTGPTYAQRSAPSVHNGQYNQASRLGGKQTISQQTNSLNGLSISPSGNGQITPDAQRPVSPTTPSSESVNPTTSVQQTSPSGEDSTSKSTVANGQPATSEVNVHGDLQKNNQDLEIASDQNVQVETLAAALSSVVTQQGGTQQQKSQDQPAVKTWANLAANDHTKWSNALAEKKGHVASVPAPAPKSAPPQQRQHARDNQDRRQDGARGNNRRNSVDTSLSIYVKGVTTSMTREQLNTAFKAFGAITNLDVVHSKSCAFVEYQNVDSYKAALNAKAVKIGNESVFTEERRGDELRYKNLSKNISQQIFTITSNMTSIRNLVGYLGTAKDTPDVRTKLHNLTERTRDLVKDTSNNIKNLSHFESTSVQNRHRKVEQEKLSKDFQKTLQEFQKVQRLSAEKQREYVDKAKVLNVRNDVYDEDSGIPEEQPLIDDSHRRLQLQVLDNEIEYNESLIAEREVEIREIEQGINELNEIFRDLGTLVTEHQTMLDNIESNVTNIAVNVRNAADELSTASRYQKKARNRMCCLMLIFAVVGGVVVLAALT</sequence>
<dbReference type="EMBL" id="CAJVPT010002659">
    <property type="protein sequence ID" value="CAG8484841.1"/>
    <property type="molecule type" value="Genomic_DNA"/>
</dbReference>
<accession>A0ACA9KNS6</accession>
<gene>
    <name evidence="1" type="ORF">ACOLOM_LOCUS2134</name>
</gene>
<dbReference type="Proteomes" id="UP000789525">
    <property type="component" value="Unassembled WGS sequence"/>
</dbReference>
<organism evidence="1 2">
    <name type="scientific">Acaulospora colombiana</name>
    <dbReference type="NCBI Taxonomy" id="27376"/>
    <lineage>
        <taxon>Eukaryota</taxon>
        <taxon>Fungi</taxon>
        <taxon>Fungi incertae sedis</taxon>
        <taxon>Mucoromycota</taxon>
        <taxon>Glomeromycotina</taxon>
        <taxon>Glomeromycetes</taxon>
        <taxon>Diversisporales</taxon>
        <taxon>Acaulosporaceae</taxon>
        <taxon>Acaulospora</taxon>
    </lineage>
</organism>
<comment type="caution">
    <text evidence="1">The sequence shown here is derived from an EMBL/GenBank/DDBJ whole genome shotgun (WGS) entry which is preliminary data.</text>
</comment>